<evidence type="ECO:0000313" key="3">
    <source>
        <dbReference type="Proteomes" id="UP000654075"/>
    </source>
</evidence>
<name>A0A813HAD1_POLGL</name>
<evidence type="ECO:0000256" key="1">
    <source>
        <dbReference type="SAM" id="Phobius"/>
    </source>
</evidence>
<organism evidence="2 3">
    <name type="scientific">Polarella glacialis</name>
    <name type="common">Dinoflagellate</name>
    <dbReference type="NCBI Taxonomy" id="89957"/>
    <lineage>
        <taxon>Eukaryota</taxon>
        <taxon>Sar</taxon>
        <taxon>Alveolata</taxon>
        <taxon>Dinophyceae</taxon>
        <taxon>Suessiales</taxon>
        <taxon>Suessiaceae</taxon>
        <taxon>Polarella</taxon>
    </lineage>
</organism>
<dbReference type="Proteomes" id="UP000654075">
    <property type="component" value="Unassembled WGS sequence"/>
</dbReference>
<proteinExistence type="predicted"/>
<keyword evidence="1" id="KW-0472">Membrane</keyword>
<keyword evidence="1" id="KW-1133">Transmembrane helix</keyword>
<dbReference type="EMBL" id="CAJNNV010031135">
    <property type="protein sequence ID" value="CAE8634797.1"/>
    <property type="molecule type" value="Genomic_DNA"/>
</dbReference>
<protein>
    <submittedName>
        <fullName evidence="2">Uncharacterized protein</fullName>
    </submittedName>
</protein>
<reference evidence="2" key="1">
    <citation type="submission" date="2021-02" db="EMBL/GenBank/DDBJ databases">
        <authorList>
            <person name="Dougan E. K."/>
            <person name="Rhodes N."/>
            <person name="Thang M."/>
            <person name="Chan C."/>
        </authorList>
    </citation>
    <scope>NUCLEOTIDE SEQUENCE</scope>
</reference>
<sequence>MTGGLHGYPFSLEGSLSPKWTLTFYMHSMGWNARTFIEAKKNIAELLRFHVFVLVIVFVVVVFVGLVVFFLFFLLLVVFCLFCLFVGLFFFVVVVVVVFVGLVAFDFVMLPHRLGR</sequence>
<accession>A0A813HAD1</accession>
<feature type="transmembrane region" description="Helical" evidence="1">
    <location>
        <begin position="49"/>
        <end position="79"/>
    </location>
</feature>
<feature type="transmembrane region" description="Helical" evidence="1">
    <location>
        <begin position="85"/>
        <end position="110"/>
    </location>
</feature>
<keyword evidence="3" id="KW-1185">Reference proteome</keyword>
<dbReference type="AlphaFoldDB" id="A0A813HAD1"/>
<keyword evidence="1" id="KW-0812">Transmembrane</keyword>
<evidence type="ECO:0000313" key="2">
    <source>
        <dbReference type="EMBL" id="CAE8634797.1"/>
    </source>
</evidence>
<comment type="caution">
    <text evidence="2">The sequence shown here is derived from an EMBL/GenBank/DDBJ whole genome shotgun (WGS) entry which is preliminary data.</text>
</comment>
<gene>
    <name evidence="2" type="ORF">PGLA1383_LOCUS50415</name>
</gene>